<dbReference type="OrthoDB" id="581532at2"/>
<proteinExistence type="predicted"/>
<dbReference type="InterPro" id="IPR005303">
    <property type="entry name" value="MOCOS_middle"/>
</dbReference>
<evidence type="ECO:0000313" key="2">
    <source>
        <dbReference type="EMBL" id="REE68685.1"/>
    </source>
</evidence>
<protein>
    <recommendedName>
        <fullName evidence="1">MOSC domain-containing protein</fullName>
    </recommendedName>
</protein>
<dbReference type="GO" id="GO:0030170">
    <property type="term" value="F:pyridoxal phosphate binding"/>
    <property type="evidence" value="ECO:0007669"/>
    <property type="project" value="InterPro"/>
</dbReference>
<dbReference type="GO" id="GO:0003824">
    <property type="term" value="F:catalytic activity"/>
    <property type="evidence" value="ECO:0007669"/>
    <property type="project" value="InterPro"/>
</dbReference>
<accession>A0A3D9QV73</accession>
<organism evidence="2 3">
    <name type="scientific">Paenibacillus taihuensis</name>
    <dbReference type="NCBI Taxonomy" id="1156355"/>
    <lineage>
        <taxon>Bacteria</taxon>
        <taxon>Bacillati</taxon>
        <taxon>Bacillota</taxon>
        <taxon>Bacilli</taxon>
        <taxon>Bacillales</taxon>
        <taxon>Paenibacillaceae</taxon>
        <taxon>Paenibacillus</taxon>
    </lineage>
</organism>
<dbReference type="InterPro" id="IPR005302">
    <property type="entry name" value="MoCF_Sase_C"/>
</dbReference>
<dbReference type="InterPro" id="IPR011037">
    <property type="entry name" value="Pyrv_Knase-like_insert_dom_sf"/>
</dbReference>
<dbReference type="Proteomes" id="UP000256304">
    <property type="component" value="Unassembled WGS sequence"/>
</dbReference>
<dbReference type="PANTHER" id="PTHR36930">
    <property type="entry name" value="METAL-SULFUR CLUSTER BIOSYNTHESIS PROTEINS YUAD-RELATED"/>
    <property type="match status" value="1"/>
</dbReference>
<name>A0A3D9QV73_9BACL</name>
<evidence type="ECO:0000259" key="1">
    <source>
        <dbReference type="PROSITE" id="PS51340"/>
    </source>
</evidence>
<dbReference type="RefSeq" id="WP_116191583.1">
    <property type="nucleotide sequence ID" value="NZ_QTTN01000037.1"/>
</dbReference>
<comment type="caution">
    <text evidence="2">The sequence shown here is derived from an EMBL/GenBank/DDBJ whole genome shotgun (WGS) entry which is preliminary data.</text>
</comment>
<dbReference type="PROSITE" id="PS51340">
    <property type="entry name" value="MOSC"/>
    <property type="match status" value="1"/>
</dbReference>
<gene>
    <name evidence="2" type="ORF">A8990_13719</name>
</gene>
<keyword evidence="3" id="KW-1185">Reference proteome</keyword>
<dbReference type="GO" id="GO:0030151">
    <property type="term" value="F:molybdenum ion binding"/>
    <property type="evidence" value="ECO:0007669"/>
    <property type="project" value="InterPro"/>
</dbReference>
<evidence type="ECO:0000313" key="3">
    <source>
        <dbReference type="Proteomes" id="UP000256304"/>
    </source>
</evidence>
<dbReference type="Pfam" id="PF03473">
    <property type="entry name" value="MOSC"/>
    <property type="match status" value="1"/>
</dbReference>
<reference evidence="2 3" key="1">
    <citation type="submission" date="2018-08" db="EMBL/GenBank/DDBJ databases">
        <title>Genomic Encyclopedia of Type Strains, Phase III (KMG-III): the genomes of soil and plant-associated and newly described type strains.</title>
        <authorList>
            <person name="Whitman W."/>
        </authorList>
    </citation>
    <scope>NUCLEOTIDE SEQUENCE [LARGE SCALE GENOMIC DNA]</scope>
    <source>
        <strain evidence="2 3">CGMCC 1.10966</strain>
    </source>
</reference>
<dbReference type="AlphaFoldDB" id="A0A3D9QV73"/>
<dbReference type="InterPro" id="IPR052716">
    <property type="entry name" value="MOSC_domain"/>
</dbReference>
<dbReference type="SUPFAM" id="SSF50800">
    <property type="entry name" value="PK beta-barrel domain-like"/>
    <property type="match status" value="1"/>
</dbReference>
<sequence>MSNPAIGTITTIRRYPVKSMAGEVLQSSRIESYGLYGDRSHAFIDETKEGWNRYFTARNASELLGYRASFGEAEAKAKSEARAEARATAEAEGKANAEADKFPPMTVTAPDGRQLKWNEELLQEIQQFARPKLTMVEHTPSSPELLAVDASSILIVTDKSVRKLEEMWGKPLDPLRFRANLLVALSDEDGDESGWIGKRLTVGTAELQVDEYCERCSMITLDPETLERDPSLLRKVTEELSQNFGVYASVVKPGHVKVGDGVYWAV</sequence>
<dbReference type="PANTHER" id="PTHR36930:SF1">
    <property type="entry name" value="MOSC DOMAIN-CONTAINING PROTEIN"/>
    <property type="match status" value="1"/>
</dbReference>
<dbReference type="Gene3D" id="2.40.33.20">
    <property type="entry name" value="PK beta-barrel domain-like"/>
    <property type="match status" value="1"/>
</dbReference>
<feature type="domain" description="MOSC" evidence="1">
    <location>
        <begin position="123"/>
        <end position="265"/>
    </location>
</feature>
<dbReference type="EMBL" id="QTTN01000037">
    <property type="protein sequence ID" value="REE68685.1"/>
    <property type="molecule type" value="Genomic_DNA"/>
</dbReference>
<dbReference type="Pfam" id="PF03476">
    <property type="entry name" value="MOSC_N"/>
    <property type="match status" value="1"/>
</dbReference>